<accession>D7VN82</accession>
<dbReference type="GeneID" id="95427950"/>
<name>D7VN82_SPHSI</name>
<dbReference type="AlphaFoldDB" id="D7VN82"/>
<evidence type="ECO:0000313" key="2">
    <source>
        <dbReference type="Proteomes" id="UP000006258"/>
    </source>
</evidence>
<keyword evidence="2" id="KW-1185">Reference proteome</keyword>
<dbReference type="EMBL" id="ACHA02000011">
    <property type="protein sequence ID" value="EFK57379.1"/>
    <property type="molecule type" value="Genomic_DNA"/>
</dbReference>
<gene>
    <name evidence="1" type="ORF">HMPREF0766_12452</name>
</gene>
<sequence length="82" mass="9799">MKEITRDQIKSKIEELKEDFIKLNPKMKGLSSDEIYNSYLYDNQLEVPLSGDGESAEWRIKSRIEMEELQPEKFKKFLKNKE</sequence>
<proteinExistence type="predicted"/>
<comment type="caution">
    <text evidence="1">The sequence shown here is derived from an EMBL/GenBank/DDBJ whole genome shotgun (WGS) entry which is preliminary data.</text>
</comment>
<reference evidence="1" key="1">
    <citation type="submission" date="2010-07" db="EMBL/GenBank/DDBJ databases">
        <authorList>
            <person name="Muzny D."/>
            <person name="Qin X."/>
            <person name="Buhay C."/>
            <person name="Dugan-Rocha S."/>
            <person name="Ding Y."/>
            <person name="Chen G."/>
            <person name="Hawes A."/>
            <person name="Holder M."/>
            <person name="Jhangiani S."/>
            <person name="Johnson A."/>
            <person name="Khan Z."/>
            <person name="Li Z."/>
            <person name="Liu W."/>
            <person name="Liu X."/>
            <person name="Perez L."/>
            <person name="Shen H."/>
            <person name="Wang Q."/>
            <person name="Watt J."/>
            <person name="Xi L."/>
            <person name="Xin Y."/>
            <person name="Zhou J."/>
            <person name="Deng J."/>
            <person name="Jiang H."/>
            <person name="Liu Y."/>
            <person name="Qu J."/>
            <person name="Song X.-Z."/>
            <person name="Zhang L."/>
            <person name="Villasana D."/>
            <person name="Johnson A."/>
            <person name="Liu J."/>
            <person name="Liyanage D."/>
            <person name="Lorensuhewa L."/>
            <person name="Robinson T."/>
            <person name="Song A."/>
            <person name="Song B.-B."/>
            <person name="Dinh H."/>
            <person name="Thornton R."/>
            <person name="Coyle M."/>
            <person name="Francisco L."/>
            <person name="Jackson L."/>
            <person name="Javaid M."/>
            <person name="Korchina V."/>
            <person name="Kovar C."/>
            <person name="Mata R."/>
            <person name="Mathew T."/>
            <person name="Ngo R."/>
            <person name="Nguyen L."/>
            <person name="Nguyen N."/>
            <person name="Okwuonu G."/>
            <person name="Ongeri F."/>
            <person name="Pham C."/>
            <person name="Simmons D."/>
            <person name="Wilczek-Boney K."/>
            <person name="Hale W."/>
            <person name="Jakkamsetti A."/>
            <person name="Pham P."/>
            <person name="Ruth R."/>
            <person name="San Lucas F."/>
            <person name="Warren J."/>
            <person name="Zhang J."/>
            <person name="Zhao Z."/>
            <person name="Zhou C."/>
            <person name="Zhu D."/>
            <person name="Lee S."/>
            <person name="Bess C."/>
            <person name="Blankenburg K."/>
            <person name="Forbes L."/>
            <person name="Fu Q."/>
            <person name="Gubbala S."/>
            <person name="Hirani K."/>
            <person name="Jayaseelan J.C."/>
            <person name="Lara F."/>
            <person name="Munidasa M."/>
            <person name="Palculict T."/>
            <person name="Patil S."/>
            <person name="Pu L.-L."/>
            <person name="Saada N."/>
            <person name="Tang L."/>
            <person name="Weissenberger G."/>
            <person name="Zhu Y."/>
            <person name="Hemphill L."/>
            <person name="Shang Y."/>
            <person name="Youmans B."/>
            <person name="Ayvaz T."/>
            <person name="Ross M."/>
            <person name="Santibanez J."/>
            <person name="Aqrawi P."/>
            <person name="Gross S."/>
            <person name="Joshi V."/>
            <person name="Fowler G."/>
            <person name="Nazareth L."/>
            <person name="Reid J."/>
            <person name="Worley K."/>
            <person name="Petrosino J."/>
            <person name="Highlander S."/>
            <person name="Gibbs R."/>
        </authorList>
    </citation>
    <scope>NUCLEOTIDE SEQUENCE [LARGE SCALE GENOMIC DNA]</scope>
    <source>
        <strain evidence="1">ATCC 33861</strain>
    </source>
</reference>
<organism evidence="1 2">
    <name type="scientific">Sphingobacterium spiritivorum ATCC 33861</name>
    <dbReference type="NCBI Taxonomy" id="525373"/>
    <lineage>
        <taxon>Bacteria</taxon>
        <taxon>Pseudomonadati</taxon>
        <taxon>Bacteroidota</taxon>
        <taxon>Sphingobacteriia</taxon>
        <taxon>Sphingobacteriales</taxon>
        <taxon>Sphingobacteriaceae</taxon>
        <taxon>Sphingobacterium</taxon>
    </lineage>
</organism>
<dbReference type="RefSeq" id="WP_002992996.1">
    <property type="nucleotide sequence ID" value="NZ_GL379770.1"/>
</dbReference>
<dbReference type="HOGENOM" id="CLU_2556547_0_0_10"/>
<dbReference type="Proteomes" id="UP000006258">
    <property type="component" value="Unassembled WGS sequence"/>
</dbReference>
<protein>
    <submittedName>
        <fullName evidence="1">Uncharacterized protein</fullName>
    </submittedName>
</protein>
<evidence type="ECO:0000313" key="1">
    <source>
        <dbReference type="EMBL" id="EFK57379.1"/>
    </source>
</evidence>